<dbReference type="Proteomes" id="UP000886520">
    <property type="component" value="Chromosome 9"/>
</dbReference>
<dbReference type="OrthoDB" id="1986109at2759"/>
<proteinExistence type="predicted"/>
<evidence type="ECO:0000313" key="1">
    <source>
        <dbReference type="EMBL" id="KAI5075489.1"/>
    </source>
</evidence>
<feature type="non-terminal residue" evidence="1">
    <location>
        <position position="70"/>
    </location>
</feature>
<reference evidence="1" key="1">
    <citation type="submission" date="2021-01" db="EMBL/GenBank/DDBJ databases">
        <title>Adiantum capillus-veneris genome.</title>
        <authorList>
            <person name="Fang Y."/>
            <person name="Liao Q."/>
        </authorList>
    </citation>
    <scope>NUCLEOTIDE SEQUENCE</scope>
    <source>
        <strain evidence="1">H3</strain>
        <tissue evidence="1">Leaf</tissue>
    </source>
</reference>
<dbReference type="EMBL" id="JABFUD020000009">
    <property type="protein sequence ID" value="KAI5075489.1"/>
    <property type="molecule type" value="Genomic_DNA"/>
</dbReference>
<accession>A0A9D4ZHB8</accession>
<keyword evidence="2" id="KW-1185">Reference proteome</keyword>
<comment type="caution">
    <text evidence="1">The sequence shown here is derived from an EMBL/GenBank/DDBJ whole genome shotgun (WGS) entry which is preliminary data.</text>
</comment>
<organism evidence="1 2">
    <name type="scientific">Adiantum capillus-veneris</name>
    <name type="common">Maidenhair fern</name>
    <dbReference type="NCBI Taxonomy" id="13818"/>
    <lineage>
        <taxon>Eukaryota</taxon>
        <taxon>Viridiplantae</taxon>
        <taxon>Streptophyta</taxon>
        <taxon>Embryophyta</taxon>
        <taxon>Tracheophyta</taxon>
        <taxon>Polypodiopsida</taxon>
        <taxon>Polypodiidae</taxon>
        <taxon>Polypodiales</taxon>
        <taxon>Pteridineae</taxon>
        <taxon>Pteridaceae</taxon>
        <taxon>Vittarioideae</taxon>
        <taxon>Adiantum</taxon>
    </lineage>
</organism>
<protein>
    <submittedName>
        <fullName evidence="1">Uncharacterized protein</fullName>
    </submittedName>
</protein>
<evidence type="ECO:0000313" key="2">
    <source>
        <dbReference type="Proteomes" id="UP000886520"/>
    </source>
</evidence>
<name>A0A9D4ZHB8_ADICA</name>
<gene>
    <name evidence="1" type="ORF">GOP47_0009565</name>
</gene>
<sequence>MHIRVQAQFIVPSPNDELKLVATLQRLNIMNEEAIVKTNLKDYLFHTSTLCACDEKKFSQDFDEAEKKSI</sequence>
<dbReference type="AlphaFoldDB" id="A0A9D4ZHB8"/>